<proteinExistence type="predicted"/>
<keyword evidence="2" id="KW-1185">Reference proteome</keyword>
<name>A0ABY7PVW5_9ACTN</name>
<dbReference type="RefSeq" id="WP_270139904.1">
    <property type="nucleotide sequence ID" value="NZ_CP115450.1"/>
</dbReference>
<evidence type="ECO:0000313" key="2">
    <source>
        <dbReference type="Proteomes" id="UP001212821"/>
    </source>
</evidence>
<accession>A0ABY7PVW5</accession>
<dbReference type="Proteomes" id="UP001212821">
    <property type="component" value="Chromosome"/>
</dbReference>
<evidence type="ECO:0000313" key="1">
    <source>
        <dbReference type="EMBL" id="WBP84580.1"/>
    </source>
</evidence>
<gene>
    <name evidence="1" type="ORF">O1G21_01030</name>
</gene>
<sequence length="41" mass="4499">MEMSDGLIHQMRLLTEYTAKKEGLVGKQLELYSSGRAAATA</sequence>
<dbReference type="EMBL" id="CP115450">
    <property type="protein sequence ID" value="WBP84580.1"/>
    <property type="molecule type" value="Genomic_DNA"/>
</dbReference>
<reference evidence="2" key="1">
    <citation type="submission" date="2022-12" db="EMBL/GenBank/DDBJ databases">
        <authorList>
            <person name="Mo P."/>
        </authorList>
    </citation>
    <scope>NUCLEOTIDE SEQUENCE [LARGE SCALE GENOMIC DNA]</scope>
    <source>
        <strain evidence="2">HUAS 3-15</strain>
    </source>
</reference>
<protein>
    <submittedName>
        <fullName evidence="1">Uncharacterized protein</fullName>
    </submittedName>
</protein>
<organism evidence="1 2">
    <name type="scientific">Kitasatospora cathayae</name>
    <dbReference type="NCBI Taxonomy" id="3004092"/>
    <lineage>
        <taxon>Bacteria</taxon>
        <taxon>Bacillati</taxon>
        <taxon>Actinomycetota</taxon>
        <taxon>Actinomycetes</taxon>
        <taxon>Kitasatosporales</taxon>
        <taxon>Streptomycetaceae</taxon>
        <taxon>Kitasatospora</taxon>
    </lineage>
</organism>